<evidence type="ECO:0000256" key="1">
    <source>
        <dbReference type="ARBA" id="ARBA00022857"/>
    </source>
</evidence>
<feature type="domain" description="Quinate/shikimate 5-dehydrogenase/glutamyl-tRNA reductase" evidence="10">
    <location>
        <begin position="169"/>
        <end position="282"/>
    </location>
</feature>
<feature type="compositionally biased region" description="Low complexity" evidence="9">
    <location>
        <begin position="432"/>
        <end position="442"/>
    </location>
</feature>
<dbReference type="Gene3D" id="3.30.460.30">
    <property type="entry name" value="Glutamyl-tRNA reductase, N-terminal domain"/>
    <property type="match status" value="1"/>
</dbReference>
<comment type="function">
    <text evidence="4">Catalyzes the NADPH-dependent reduction of glutamyl-tRNA(Glu) to glutamate 1-semialdehyde (GSA).</text>
</comment>
<evidence type="ECO:0000256" key="9">
    <source>
        <dbReference type="SAM" id="MobiDB-lite"/>
    </source>
</evidence>
<comment type="domain">
    <text evidence="4">Possesses an unusual extended V-shaped dimeric structure with each monomer consisting of three distinct domains arranged along a curved 'spinal' alpha-helix. The N-terminal catalytic domain specifically recognizes the glutamate moiety of the substrate. The second domain is the NADPH-binding domain, and the third C-terminal domain is responsible for dimerization.</text>
</comment>
<comment type="catalytic activity">
    <reaction evidence="4">
        <text>(S)-4-amino-5-oxopentanoate + tRNA(Glu) + NADP(+) = L-glutamyl-tRNA(Glu) + NADPH + H(+)</text>
        <dbReference type="Rhea" id="RHEA:12344"/>
        <dbReference type="Rhea" id="RHEA-COMP:9663"/>
        <dbReference type="Rhea" id="RHEA-COMP:9680"/>
        <dbReference type="ChEBI" id="CHEBI:15378"/>
        <dbReference type="ChEBI" id="CHEBI:57501"/>
        <dbReference type="ChEBI" id="CHEBI:57783"/>
        <dbReference type="ChEBI" id="CHEBI:58349"/>
        <dbReference type="ChEBI" id="CHEBI:78442"/>
        <dbReference type="ChEBI" id="CHEBI:78520"/>
        <dbReference type="EC" id="1.2.1.70"/>
    </reaction>
</comment>
<dbReference type="PANTHER" id="PTHR43013:SF1">
    <property type="entry name" value="GLUTAMYL-TRNA REDUCTASE"/>
    <property type="match status" value="1"/>
</dbReference>
<evidence type="ECO:0000256" key="6">
    <source>
        <dbReference type="PIRSR" id="PIRSR000445-2"/>
    </source>
</evidence>
<dbReference type="InterPro" id="IPR006151">
    <property type="entry name" value="Shikm_DH/Glu-tRNA_Rdtase"/>
</dbReference>
<evidence type="ECO:0000256" key="3">
    <source>
        <dbReference type="ARBA" id="ARBA00023244"/>
    </source>
</evidence>
<gene>
    <name evidence="4 12" type="primary">hemA</name>
    <name evidence="12" type="ORF">K649_06645</name>
</gene>
<dbReference type="STRING" id="504728.K649_06645"/>
<evidence type="ECO:0000259" key="11">
    <source>
        <dbReference type="Pfam" id="PF05201"/>
    </source>
</evidence>
<feature type="binding site" evidence="4 6">
    <location>
        <position position="108"/>
    </location>
    <ligand>
        <name>substrate</name>
    </ligand>
</feature>
<dbReference type="Proteomes" id="UP000013026">
    <property type="component" value="Chromosome"/>
</dbReference>
<dbReference type="GO" id="GO:0008883">
    <property type="term" value="F:glutamyl-tRNA reductase activity"/>
    <property type="evidence" value="ECO:0007669"/>
    <property type="project" value="UniProtKB-UniRule"/>
</dbReference>
<organism evidence="12 13">
    <name type="scientific">Meiothermus ruber (strain ATCC 35948 / DSM 1279 / VKM B-1258 / 21)</name>
    <name type="common">Thermus ruber</name>
    <dbReference type="NCBI Taxonomy" id="504728"/>
    <lineage>
        <taxon>Bacteria</taxon>
        <taxon>Thermotogati</taxon>
        <taxon>Deinococcota</taxon>
        <taxon>Deinococci</taxon>
        <taxon>Thermales</taxon>
        <taxon>Thermaceae</taxon>
        <taxon>Meiothermus</taxon>
    </lineage>
</organism>
<dbReference type="GO" id="GO:0019353">
    <property type="term" value="P:protoporphyrinogen IX biosynthetic process from glutamate"/>
    <property type="evidence" value="ECO:0007669"/>
    <property type="project" value="TreeGrafter"/>
</dbReference>
<evidence type="ECO:0000256" key="8">
    <source>
        <dbReference type="PIRSR" id="PIRSR000445-4"/>
    </source>
</evidence>
<dbReference type="PIRSF" id="PIRSF000445">
    <property type="entry name" value="4pyrrol_synth_GluRdtase"/>
    <property type="match status" value="1"/>
</dbReference>
<dbReference type="Pfam" id="PF05201">
    <property type="entry name" value="GlutR_N"/>
    <property type="match status" value="1"/>
</dbReference>
<name>M9XCF8_MEIRD</name>
<dbReference type="RefSeq" id="WP_015586573.1">
    <property type="nucleotide sequence ID" value="NC_013946.1"/>
</dbReference>
<keyword evidence="1 4" id="KW-0521">NADP</keyword>
<comment type="subunit">
    <text evidence="4">Homodimer.</text>
</comment>
<dbReference type="SUPFAM" id="SSF69075">
    <property type="entry name" value="Glutamyl tRNA-reductase dimerization domain"/>
    <property type="match status" value="1"/>
</dbReference>
<dbReference type="KEGG" id="mre:K649_06645"/>
<feature type="domain" description="Glutamyl-tRNA reductase N-terminal" evidence="11">
    <location>
        <begin position="32"/>
        <end position="143"/>
    </location>
</feature>
<feature type="region of interest" description="Disordered" evidence="9">
    <location>
        <begin position="396"/>
        <end position="442"/>
    </location>
</feature>
<dbReference type="EC" id="1.2.1.70" evidence="4"/>
<feature type="binding site" evidence="4 7">
    <location>
        <begin position="175"/>
        <end position="180"/>
    </location>
    <ligand>
        <name>NADP(+)</name>
        <dbReference type="ChEBI" id="CHEBI:58349"/>
    </ligand>
</feature>
<feature type="active site" description="Nucleophile" evidence="4 5">
    <location>
        <position position="46"/>
    </location>
</feature>
<comment type="miscellaneous">
    <text evidence="4">During catalysis, the active site Cys acts as a nucleophile attacking the alpha-carbonyl group of tRNA-bound glutamate with the formation of a thioester intermediate between enzyme and glutamate, and the concomitant release of tRNA(Glu). The thioester intermediate is finally reduced by direct hydride transfer from NADPH, to form the product GSA.</text>
</comment>
<feature type="binding site" evidence="4 6">
    <location>
        <begin position="102"/>
        <end position="104"/>
    </location>
    <ligand>
        <name>substrate</name>
    </ligand>
</feature>
<dbReference type="UniPathway" id="UPA00251">
    <property type="reaction ID" value="UER00316"/>
</dbReference>
<dbReference type="SUPFAM" id="SSF69742">
    <property type="entry name" value="Glutamyl tRNA-reductase catalytic, N-terminal domain"/>
    <property type="match status" value="1"/>
</dbReference>
<evidence type="ECO:0000256" key="5">
    <source>
        <dbReference type="PIRSR" id="PIRSR000445-1"/>
    </source>
</evidence>
<accession>M9XCF8</accession>
<dbReference type="InterPro" id="IPR015895">
    <property type="entry name" value="4pyrrol_synth_GluRdtase_N"/>
</dbReference>
<feature type="binding site" evidence="4 6">
    <location>
        <position position="97"/>
    </location>
    <ligand>
        <name>substrate</name>
    </ligand>
</feature>
<dbReference type="SUPFAM" id="SSF51735">
    <property type="entry name" value="NAD(P)-binding Rossmann-fold domains"/>
    <property type="match status" value="1"/>
</dbReference>
<dbReference type="HAMAP" id="MF_00087">
    <property type="entry name" value="Glu_tRNA_reductase"/>
    <property type="match status" value="1"/>
</dbReference>
<evidence type="ECO:0000256" key="2">
    <source>
        <dbReference type="ARBA" id="ARBA00023002"/>
    </source>
</evidence>
<evidence type="ECO:0000313" key="13">
    <source>
        <dbReference type="Proteomes" id="UP000013026"/>
    </source>
</evidence>
<feature type="site" description="Important for activity" evidence="4 8">
    <location>
        <position position="87"/>
    </location>
</feature>
<dbReference type="Gene3D" id="3.40.50.720">
    <property type="entry name" value="NAD(P)-binding Rossmann-like Domain"/>
    <property type="match status" value="1"/>
</dbReference>
<dbReference type="InterPro" id="IPR036343">
    <property type="entry name" value="GluRdtase_N_sf"/>
</dbReference>
<sequence length="442" mass="48050">MERLALIGVSQRRGGMEALTQWGEWWQHRTPELSALAEEWVPLLTCNRTEVVLALRAGVALEHARQALIPPELPRGYAYQGEAALEHLARVAASLDSVNPGEDQIMRQVRQAFEAAQKAGSVGPLTHFAFQSALKIAKRVRREVELAPAQTSLFSLARPALEALLPRPARVAVVGTGEMGSLAARSLAALPGIELFLVNRTPEKAQALAEALGARAMALSDFLKNPPELEALVAATPVAGLFGGSFFQAQPRLRVAVDLGMPANIVPEATRGVALFDLNLLERLGEERRARLQAELARAELIVAQELEQVLAEWAERAIAPAITQMREAYRRTLAELLGEQAEPELVERLAHRFAHFPVKGLRGLARRHGPEAAEVFLQEAGLWVDDSLRDGTGFAHHGDDPLRDGTSSVHHRDDSLRDGTGSLHPVDEARVGPVRQGVGRG</sequence>
<dbReference type="InterPro" id="IPR000343">
    <property type="entry name" value="4pyrrol_synth_GluRdtase"/>
</dbReference>
<evidence type="ECO:0000313" key="12">
    <source>
        <dbReference type="EMBL" id="AGK04629.1"/>
    </source>
</evidence>
<keyword evidence="3 4" id="KW-0627">Porphyrin biosynthesis</keyword>
<comment type="similarity">
    <text evidence="4">Belongs to the glutamyl-tRNA reductase family.</text>
</comment>
<protein>
    <recommendedName>
        <fullName evidence="4">Glutamyl-tRNA reductase</fullName>
        <shortName evidence="4">GluTR</shortName>
        <ecNumber evidence="4">1.2.1.70</ecNumber>
    </recommendedName>
</protein>
<proteinExistence type="inferred from homology"/>
<dbReference type="InterPro" id="IPR036453">
    <property type="entry name" value="GluRdtase_dimer_dom_sf"/>
</dbReference>
<dbReference type="Pfam" id="PF01488">
    <property type="entry name" value="Shikimate_DH"/>
    <property type="match status" value="1"/>
</dbReference>
<dbReference type="PATRIC" id="fig|504728.9.peg.1367"/>
<dbReference type="PANTHER" id="PTHR43013">
    <property type="entry name" value="GLUTAMYL-TRNA REDUCTASE"/>
    <property type="match status" value="1"/>
</dbReference>
<reference evidence="12 13" key="1">
    <citation type="submission" date="2013-04" db="EMBL/GenBank/DDBJ databases">
        <authorList>
            <person name="Chin J."/>
            <person name="Alexander D.H."/>
            <person name="Marks P."/>
            <person name="Korlach J."/>
            <person name="Clum A."/>
            <person name="Copeland A."/>
        </authorList>
    </citation>
    <scope>NUCLEOTIDE SEQUENCE [LARGE SCALE GENOMIC DNA]</scope>
    <source>
        <strain evidence="13">ATCC 35948 / DSM 1279 / VKM B-1258 / 21</strain>
    </source>
</reference>
<dbReference type="GO" id="GO:0050661">
    <property type="term" value="F:NADP binding"/>
    <property type="evidence" value="ECO:0007669"/>
    <property type="project" value="InterPro"/>
</dbReference>
<dbReference type="AlphaFoldDB" id="M9XCF8"/>
<feature type="binding site" evidence="4 6">
    <location>
        <begin position="45"/>
        <end position="48"/>
    </location>
    <ligand>
        <name>substrate</name>
    </ligand>
</feature>
<keyword evidence="2 4" id="KW-0560">Oxidoreductase</keyword>
<evidence type="ECO:0000256" key="4">
    <source>
        <dbReference type="HAMAP-Rule" id="MF_00087"/>
    </source>
</evidence>
<evidence type="ECO:0000259" key="10">
    <source>
        <dbReference type="Pfam" id="PF01488"/>
    </source>
</evidence>
<dbReference type="EMBL" id="CP005385">
    <property type="protein sequence ID" value="AGK04629.1"/>
    <property type="molecule type" value="Genomic_DNA"/>
</dbReference>
<dbReference type="eggNOG" id="COG0373">
    <property type="taxonomic scope" value="Bacteria"/>
</dbReference>
<comment type="pathway">
    <text evidence="4">Porphyrin-containing compound metabolism; protoporphyrin-IX biosynthesis; 5-aminolevulinate from L-glutamyl-tRNA(Glu): step 1/2.</text>
</comment>
<evidence type="ECO:0000256" key="7">
    <source>
        <dbReference type="PIRSR" id="PIRSR000445-3"/>
    </source>
</evidence>
<dbReference type="InterPro" id="IPR036291">
    <property type="entry name" value="NAD(P)-bd_dom_sf"/>
</dbReference>